<dbReference type="EMBL" id="JASCZI010191831">
    <property type="protein sequence ID" value="MED6191267.1"/>
    <property type="molecule type" value="Genomic_DNA"/>
</dbReference>
<feature type="non-terminal residue" evidence="2">
    <location>
        <position position="1"/>
    </location>
</feature>
<keyword evidence="4" id="KW-1185">Reference proteome</keyword>
<evidence type="ECO:0000256" key="1">
    <source>
        <dbReference type="SAM" id="MobiDB-lite"/>
    </source>
</evidence>
<dbReference type="EMBL" id="JASCZI010185229">
    <property type="protein sequence ID" value="MED6190420.1"/>
    <property type="molecule type" value="Genomic_DNA"/>
</dbReference>
<evidence type="ECO:0000313" key="3">
    <source>
        <dbReference type="EMBL" id="MED6191267.1"/>
    </source>
</evidence>
<proteinExistence type="predicted"/>
<reference evidence="2 4" key="1">
    <citation type="journal article" date="2023" name="Plants (Basel)">
        <title>Bridging the Gap: Combining Genomics and Transcriptomics Approaches to Understand Stylosanthes scabra, an Orphan Legume from the Brazilian Caatinga.</title>
        <authorList>
            <person name="Ferreira-Neto J.R.C."/>
            <person name="da Silva M.D."/>
            <person name="Binneck E."/>
            <person name="de Melo N.F."/>
            <person name="da Silva R.H."/>
            <person name="de Melo A.L.T.M."/>
            <person name="Pandolfi V."/>
            <person name="Bustamante F.O."/>
            <person name="Brasileiro-Vidal A.C."/>
            <person name="Benko-Iseppon A.M."/>
        </authorList>
    </citation>
    <scope>NUCLEOTIDE SEQUENCE [LARGE SCALE GENOMIC DNA]</scope>
    <source>
        <tissue evidence="2">Leaves</tissue>
    </source>
</reference>
<comment type="caution">
    <text evidence="2">The sequence shown here is derived from an EMBL/GenBank/DDBJ whole genome shotgun (WGS) entry which is preliminary data.</text>
</comment>
<feature type="compositionally biased region" description="Basic residues" evidence="1">
    <location>
        <begin position="24"/>
        <end position="33"/>
    </location>
</feature>
<feature type="compositionally biased region" description="Polar residues" evidence="1">
    <location>
        <begin position="39"/>
        <end position="63"/>
    </location>
</feature>
<protein>
    <submittedName>
        <fullName evidence="2">Uncharacterized protein</fullName>
    </submittedName>
</protein>
<evidence type="ECO:0000313" key="4">
    <source>
        <dbReference type="Proteomes" id="UP001341840"/>
    </source>
</evidence>
<name>A0ABU6WZJ8_9FABA</name>
<evidence type="ECO:0000313" key="2">
    <source>
        <dbReference type="EMBL" id="MED6190420.1"/>
    </source>
</evidence>
<dbReference type="Proteomes" id="UP001341840">
    <property type="component" value="Unassembled WGS sequence"/>
</dbReference>
<sequence length="63" mass="6994">RMNNNLAAVDGANAEDNAGVSKSRGWKLRKKFPRPPPSYRSSTQSTARNPQEDMAQNDNVYQG</sequence>
<feature type="region of interest" description="Disordered" evidence="1">
    <location>
        <begin position="1"/>
        <end position="63"/>
    </location>
</feature>
<gene>
    <name evidence="2" type="ORF">PIB30_105795</name>
    <name evidence="3" type="ORF">PIB30_114543</name>
</gene>
<reference evidence="2" key="2">
    <citation type="submission" date="2023-01" db="EMBL/GenBank/DDBJ databases">
        <authorList>
            <person name="Ferreira-Neto J.R.C."/>
            <person name="Da Silva M.D."/>
            <person name="Binneck E."/>
            <person name="De Melo N.F."/>
            <person name="Da Silva R.H."/>
            <person name="De Melo A.L.T.M."/>
            <person name="Pandolfi V."/>
            <person name="Bustamante F.O."/>
            <person name="Brasileiro-Vidal A.C."/>
            <person name="Benko-Iseppon A.M."/>
        </authorList>
    </citation>
    <scope>NUCLEOTIDE SEQUENCE</scope>
    <source>
        <tissue evidence="2">Leaves</tissue>
    </source>
</reference>
<organism evidence="2 4">
    <name type="scientific">Stylosanthes scabra</name>
    <dbReference type="NCBI Taxonomy" id="79078"/>
    <lineage>
        <taxon>Eukaryota</taxon>
        <taxon>Viridiplantae</taxon>
        <taxon>Streptophyta</taxon>
        <taxon>Embryophyta</taxon>
        <taxon>Tracheophyta</taxon>
        <taxon>Spermatophyta</taxon>
        <taxon>Magnoliopsida</taxon>
        <taxon>eudicotyledons</taxon>
        <taxon>Gunneridae</taxon>
        <taxon>Pentapetalae</taxon>
        <taxon>rosids</taxon>
        <taxon>fabids</taxon>
        <taxon>Fabales</taxon>
        <taxon>Fabaceae</taxon>
        <taxon>Papilionoideae</taxon>
        <taxon>50 kb inversion clade</taxon>
        <taxon>dalbergioids sensu lato</taxon>
        <taxon>Dalbergieae</taxon>
        <taxon>Pterocarpus clade</taxon>
        <taxon>Stylosanthes</taxon>
    </lineage>
</organism>
<accession>A0ABU6WZJ8</accession>